<gene>
    <name evidence="1" type="ordered locus">MCP_0036</name>
</gene>
<dbReference type="InParanoid" id="D1YUI6"/>
<protein>
    <submittedName>
        <fullName evidence="1">Uncharacterized protein</fullName>
    </submittedName>
</protein>
<dbReference type="Proteomes" id="UP000001882">
    <property type="component" value="Chromosome"/>
</dbReference>
<dbReference type="AlphaFoldDB" id="D1YUI6"/>
<dbReference type="KEGG" id="mpd:MCP_0036"/>
<reference evidence="2" key="3">
    <citation type="journal article" date="2011" name="PLoS ONE">
        <title>Genome sequence of a mesophilic hydrogenotrophic methanogen Methanocella paludicola, the first cultivated representative of the order Methanocellales.</title>
        <authorList>
            <person name="Sakai S."/>
            <person name="Takaki Y."/>
            <person name="Shimamura S."/>
            <person name="Sekine M."/>
            <person name="Tajima T."/>
            <person name="Kosugi H."/>
            <person name="Ichikawa N."/>
            <person name="Tasumi E."/>
            <person name="Hiraki A.T."/>
            <person name="Shimizu A."/>
            <person name="Kato Y."/>
            <person name="Nishiko R."/>
            <person name="Mori K."/>
            <person name="Fujita N."/>
            <person name="Imachi H."/>
            <person name="Takai K."/>
        </authorList>
    </citation>
    <scope>NUCLEOTIDE SEQUENCE [LARGE SCALE GENOMIC DNA]</scope>
    <source>
        <strain evidence="2">DSM 17711 / JCM 13418 / NBRC 101707 / SANAE</strain>
    </source>
</reference>
<organism evidence="1 2">
    <name type="scientific">Methanocella paludicola (strain DSM 17711 / JCM 13418 / NBRC 101707 / SANAE)</name>
    <dbReference type="NCBI Taxonomy" id="304371"/>
    <lineage>
        <taxon>Archaea</taxon>
        <taxon>Methanobacteriati</taxon>
        <taxon>Methanobacteriota</taxon>
        <taxon>Stenosarchaea group</taxon>
        <taxon>Methanomicrobia</taxon>
        <taxon>Methanocellales</taxon>
        <taxon>Methanocellaceae</taxon>
        <taxon>Methanocella</taxon>
    </lineage>
</organism>
<dbReference type="RefSeq" id="WP_012898788.1">
    <property type="nucleotide sequence ID" value="NC_013665.1"/>
</dbReference>
<dbReference type="STRING" id="304371.MCP_0036"/>
<reference evidence="1 2" key="2">
    <citation type="journal article" date="2008" name="Int. J. Syst. Evol. Microbiol.">
        <title>Methanocella paludicola gen. nov., sp. nov., a methane-producing archaeon, the first isolate of the lineage 'Rice Cluster I', and proposal of the new archaeal order Methanocellales ord. nov.</title>
        <authorList>
            <person name="Sakai S."/>
            <person name="Imachi H."/>
            <person name="Hanada S."/>
            <person name="Ohashi A."/>
            <person name="Harada H."/>
            <person name="Kamagata Y."/>
        </authorList>
    </citation>
    <scope>NUCLEOTIDE SEQUENCE [LARGE SCALE GENOMIC DNA]</scope>
    <source>
        <strain evidence="2">DSM 17711 / JCM 13418 / NBRC 101707 / SANAE</strain>
    </source>
</reference>
<sequence length="60" mass="6060">MRTAILFLVIVLLIAAPLPACEAAPGNIVHAADDGYGLGCPGCPGCPDNPVRDPNAPACF</sequence>
<keyword evidence="2" id="KW-1185">Reference proteome</keyword>
<reference evidence="1 2" key="1">
    <citation type="journal article" date="2007" name="Appl. Environ. Microbiol.">
        <title>Isolation of key methanogens for global methane emission from rice paddy fields: a novel isolate affiliated with the clone cluster rice cluster I.</title>
        <authorList>
            <person name="Sakai S."/>
            <person name="Imachi H."/>
            <person name="Sekiguchi Y."/>
            <person name="Ohashi A."/>
            <person name="Harada H."/>
            <person name="Kamagata Y."/>
        </authorList>
    </citation>
    <scope>NUCLEOTIDE SEQUENCE [LARGE SCALE GENOMIC DNA]</scope>
    <source>
        <strain evidence="2">DSM 17711 / JCM 13418 / NBRC 101707 / SANAE</strain>
    </source>
</reference>
<proteinExistence type="predicted"/>
<name>D1YUI6_METPS</name>
<dbReference type="EMBL" id="AP011532">
    <property type="protein sequence ID" value="BAI60108.1"/>
    <property type="molecule type" value="Genomic_DNA"/>
</dbReference>
<evidence type="ECO:0000313" key="2">
    <source>
        <dbReference type="Proteomes" id="UP000001882"/>
    </source>
</evidence>
<dbReference type="GeneID" id="8680205"/>
<accession>D1YUI6</accession>
<evidence type="ECO:0000313" key="1">
    <source>
        <dbReference type="EMBL" id="BAI60108.1"/>
    </source>
</evidence>